<gene>
    <name evidence="1" type="ORF">LDHU3_14.1480</name>
</gene>
<organism evidence="1 2">
    <name type="scientific">Leishmania donovani</name>
    <dbReference type="NCBI Taxonomy" id="5661"/>
    <lineage>
        <taxon>Eukaryota</taxon>
        <taxon>Discoba</taxon>
        <taxon>Euglenozoa</taxon>
        <taxon>Kinetoplastea</taxon>
        <taxon>Metakinetoplastina</taxon>
        <taxon>Trypanosomatida</taxon>
        <taxon>Trypanosomatidae</taxon>
        <taxon>Leishmaniinae</taxon>
        <taxon>Leishmania</taxon>
    </lineage>
</organism>
<dbReference type="Proteomes" id="UP000601710">
    <property type="component" value="Chromosome 14"/>
</dbReference>
<proteinExistence type="predicted"/>
<evidence type="ECO:0000313" key="2">
    <source>
        <dbReference type="Proteomes" id="UP000601710"/>
    </source>
</evidence>
<dbReference type="EMBL" id="LR812634">
    <property type="protein sequence ID" value="CAC5428656.1"/>
    <property type="molecule type" value="Genomic_DNA"/>
</dbReference>
<protein>
    <submittedName>
        <fullName evidence="1">Hypothetical_protein</fullName>
    </submittedName>
</protein>
<dbReference type="VEuPathDB" id="TriTrypDB:LDHU3_14.1480"/>
<evidence type="ECO:0000313" key="1">
    <source>
        <dbReference type="EMBL" id="CAC5428656.1"/>
    </source>
</evidence>
<sequence>MLHALAATPTRERLRSAAAASDAVHVVSHLMTTRQLLDVIRDLVVFAWPAIEVRRRQAEAPRMVLREAARKARHIWRARGSVDNWHLMLQWSTRSRTRFSDLCAPPRASPHSMTFVRGLSSF</sequence>
<reference evidence="1" key="1">
    <citation type="submission" date="2020-06" db="EMBL/GenBank/DDBJ databases">
        <authorList>
            <person name="Camacho E."/>
            <person name="Gonzalez-de la Fuente S."/>
            <person name="Rastrojo A."/>
            <person name="Peiro-Pastor R."/>
            <person name="Solana JC."/>
            <person name="Tabera L."/>
            <person name="Gamarro F."/>
            <person name="Carrasco-Ramiro F."/>
            <person name="Requena JM."/>
            <person name="Aguado B."/>
        </authorList>
    </citation>
    <scope>NUCLEOTIDE SEQUENCE</scope>
</reference>
<name>A0A6J8FA97_LEIDO</name>
<accession>A0A6J8FA97</accession>
<dbReference type="AlphaFoldDB" id="A0A6J8FA97"/>